<evidence type="ECO:0000256" key="1">
    <source>
        <dbReference type="SAM" id="MobiDB-lite"/>
    </source>
</evidence>
<accession>A0A507AYS0</accession>
<proteinExistence type="predicted"/>
<dbReference type="InParanoid" id="A0A507AYS0"/>
<feature type="region of interest" description="Disordered" evidence="1">
    <location>
        <begin position="221"/>
        <end position="312"/>
    </location>
</feature>
<feature type="region of interest" description="Disordered" evidence="1">
    <location>
        <begin position="28"/>
        <end position="52"/>
    </location>
</feature>
<protein>
    <submittedName>
        <fullName evidence="2">Uncharacterized protein</fullName>
    </submittedName>
</protein>
<dbReference type="AlphaFoldDB" id="A0A507AYS0"/>
<comment type="caution">
    <text evidence="2">The sequence shown here is derived from an EMBL/GenBank/DDBJ whole genome shotgun (WGS) entry which is preliminary data.</text>
</comment>
<evidence type="ECO:0000313" key="2">
    <source>
        <dbReference type="EMBL" id="TPX15965.1"/>
    </source>
</evidence>
<name>A0A507AYS0_9PEZI</name>
<sequence>MTFTVTDAPRFINTQLTSTETLQSLQTSTVGSNGAGGANGNGGGDGRTNNRNGFLTTTVPGGIYATTTTFTIDPTGTSPGTIIVVTPGAINGPAQTNGLTFETITEEGPAGSAPTSVTIFPSGTNTQGLVIVATPPPALRRLFRTITVQGPPGSQPTQYTILPTGNEIIGTVVVQTPGAQRFTGPYTTITRGYDGAATETITLQPQAGGTQGTVVVETPIRTAPAGGAGGGGNGAGAGGTGGGTGTGGTGGGNGGTGAGGGTGGTGGNTGGTGGGGTGGGGTGSGGTGGGGTGGGGTSGGGTGGGGTGGGNGGTGGGNGGSCVPTTPSGAPYCTVALPPACRNLGNSPLVPTVVDIAACTVALGGAAVGNVLNCLVPSLTGPSIVSCLNNALVGTPCITNLPQRCLNLNADVSAGSALNADVAACADALGPYSGSPAVQLCLNTNVNTNGLAIINCLQNAYGFPVATPQAPAGCTNTPTQACPQLPPDCAALATVDVTTARLKVPLCQNELGLLASVGDTATCLVNNVIGALAPANAGQTLYNCLNQAIGPCITTLPQPCNVLSATAGTAAAAQVQLCSNALQLFNQNGAQSCLADPASTGAAIVACLNLRLFGITANPAATVG</sequence>
<dbReference type="RefSeq" id="XP_030997676.1">
    <property type="nucleotide sequence ID" value="XM_031137241.1"/>
</dbReference>
<evidence type="ECO:0000313" key="3">
    <source>
        <dbReference type="Proteomes" id="UP000319257"/>
    </source>
</evidence>
<dbReference type="Proteomes" id="UP000319257">
    <property type="component" value="Unassembled WGS sequence"/>
</dbReference>
<dbReference type="OrthoDB" id="5151634at2759"/>
<organism evidence="2 3">
    <name type="scientific">Thyridium curvatum</name>
    <dbReference type="NCBI Taxonomy" id="1093900"/>
    <lineage>
        <taxon>Eukaryota</taxon>
        <taxon>Fungi</taxon>
        <taxon>Dikarya</taxon>
        <taxon>Ascomycota</taxon>
        <taxon>Pezizomycotina</taxon>
        <taxon>Sordariomycetes</taxon>
        <taxon>Sordariomycetidae</taxon>
        <taxon>Thyridiales</taxon>
        <taxon>Thyridiaceae</taxon>
        <taxon>Thyridium</taxon>
    </lineage>
</organism>
<keyword evidence="3" id="KW-1185">Reference proteome</keyword>
<reference evidence="2 3" key="1">
    <citation type="submission" date="2019-06" db="EMBL/GenBank/DDBJ databases">
        <title>Draft genome sequence of the filamentous fungus Phialemoniopsis curvata isolated from diesel fuel.</title>
        <authorList>
            <person name="Varaljay V.A."/>
            <person name="Lyon W.J."/>
            <person name="Crouch A.L."/>
            <person name="Drake C.E."/>
            <person name="Hollomon J.M."/>
            <person name="Nadeau L.J."/>
            <person name="Nunn H.S."/>
            <person name="Stevenson B.S."/>
            <person name="Bojanowski C.L."/>
            <person name="Crookes-Goodson W.J."/>
        </authorList>
    </citation>
    <scope>NUCLEOTIDE SEQUENCE [LARGE SCALE GENOMIC DNA]</scope>
    <source>
        <strain evidence="2 3">D216</strain>
    </source>
</reference>
<dbReference type="EMBL" id="SKBQ01000001">
    <property type="protein sequence ID" value="TPX15965.1"/>
    <property type="molecule type" value="Genomic_DNA"/>
</dbReference>
<dbReference type="GeneID" id="41967746"/>
<feature type="compositionally biased region" description="Gly residues" evidence="1">
    <location>
        <begin position="226"/>
        <end position="312"/>
    </location>
</feature>
<feature type="compositionally biased region" description="Gly residues" evidence="1">
    <location>
        <begin position="33"/>
        <end position="46"/>
    </location>
</feature>
<gene>
    <name evidence="2" type="ORF">E0L32_000299</name>
</gene>